<dbReference type="SMART" id="SM00382">
    <property type="entry name" value="AAA"/>
    <property type="match status" value="2"/>
</dbReference>
<evidence type="ECO:0000256" key="4">
    <source>
        <dbReference type="ARBA" id="ARBA00022475"/>
    </source>
</evidence>
<accession>A0A329LM28</accession>
<evidence type="ECO:0000259" key="8">
    <source>
        <dbReference type="PROSITE" id="PS50893"/>
    </source>
</evidence>
<feature type="domain" description="ABC transporter" evidence="8">
    <location>
        <begin position="274"/>
        <end position="524"/>
    </location>
</feature>
<dbReference type="CDD" id="cd03257">
    <property type="entry name" value="ABC_NikE_OppD_transporters"/>
    <property type="match status" value="2"/>
</dbReference>
<evidence type="ECO:0000256" key="5">
    <source>
        <dbReference type="ARBA" id="ARBA00022741"/>
    </source>
</evidence>
<dbReference type="Proteomes" id="UP000250915">
    <property type="component" value="Unassembled WGS sequence"/>
</dbReference>
<dbReference type="InterPro" id="IPR027417">
    <property type="entry name" value="P-loop_NTPase"/>
</dbReference>
<dbReference type="InterPro" id="IPR003439">
    <property type="entry name" value="ABC_transporter-like_ATP-bd"/>
</dbReference>
<dbReference type="NCBIfam" id="NF008453">
    <property type="entry name" value="PRK11308.1"/>
    <property type="match status" value="2"/>
</dbReference>
<dbReference type="FunFam" id="3.40.50.300:FF:001383">
    <property type="entry name" value="Peptide ABC transporter ATP-binding protein"/>
    <property type="match status" value="1"/>
</dbReference>
<evidence type="ECO:0000256" key="7">
    <source>
        <dbReference type="ARBA" id="ARBA00023136"/>
    </source>
</evidence>
<dbReference type="Gene3D" id="3.40.50.300">
    <property type="entry name" value="P-loop containing nucleotide triphosphate hydrolases"/>
    <property type="match status" value="2"/>
</dbReference>
<comment type="similarity">
    <text evidence="2">Belongs to the ABC transporter superfamily.</text>
</comment>
<keyword evidence="3" id="KW-0813">Transport</keyword>
<evidence type="ECO:0000256" key="1">
    <source>
        <dbReference type="ARBA" id="ARBA00004202"/>
    </source>
</evidence>
<dbReference type="NCBIfam" id="NF007739">
    <property type="entry name" value="PRK10419.1"/>
    <property type="match status" value="2"/>
</dbReference>
<dbReference type="GO" id="GO:0016887">
    <property type="term" value="F:ATP hydrolysis activity"/>
    <property type="evidence" value="ECO:0007669"/>
    <property type="project" value="InterPro"/>
</dbReference>
<dbReference type="Pfam" id="PF08352">
    <property type="entry name" value="oligo_HPY"/>
    <property type="match status" value="2"/>
</dbReference>
<comment type="subcellular location">
    <subcellularLocation>
        <location evidence="1">Cell membrane</location>
        <topology evidence="1">Peripheral membrane protein</topology>
    </subcellularLocation>
</comment>
<sequence>MSGTGSPLLSVEGLEVRFGEHAAVCGLDLSVLAGQTVAVVGESGSGKSTTAAAILGLLPPGGRITGGHIMFDGTDISTADRRALRSIRGRDIGYIPQDPMTNLNPVWKVGFQIREALRANTNDRQTRQRAIDLLAAAGMPDPARQAARYPHQLSGGMCQRALIAIGLAGRPRLLIADEPTSALDVTVQRQVLDHLQRLTAELGTALLLITHDLALAAERAESVVVVHRGVVVESGAAQSILRSPEHEYTRRLVAAAPSLTRRSRPAPARTDDILVASDLTKVYRESRGAPWRRGEFRAVDAVSFRLRRATTLAIAGESGSGKSTVARMVLGLLQPTSGTVDFDGTRIDDAMSRDGELAFRRRVQPVFQNPYSSLDPMYSVFRAIEEPLRIHRVGDRRQRERAVRELVDQVALPSSVLGRLPRELSGGQRQRVAIARALALRPDVLVCDEAVSALDVLVQAQILDLLAGLQADLGLAYLFISHDLAVIRQIADDVLVMRAGRVVEHAPTEELFTDPQHEYTRQLLDAIPRLR</sequence>
<dbReference type="Pfam" id="PF00005">
    <property type="entry name" value="ABC_tran"/>
    <property type="match status" value="2"/>
</dbReference>
<dbReference type="PANTHER" id="PTHR43297:SF2">
    <property type="entry name" value="DIPEPTIDE TRANSPORT ATP-BINDING PROTEIN DPPD"/>
    <property type="match status" value="1"/>
</dbReference>
<dbReference type="GO" id="GO:0015833">
    <property type="term" value="P:peptide transport"/>
    <property type="evidence" value="ECO:0007669"/>
    <property type="project" value="InterPro"/>
</dbReference>
<keyword evidence="4" id="KW-1003">Cell membrane</keyword>
<dbReference type="PANTHER" id="PTHR43297">
    <property type="entry name" value="OLIGOPEPTIDE TRANSPORT ATP-BINDING PROTEIN APPD"/>
    <property type="match status" value="1"/>
</dbReference>
<organism evidence="9 10">
    <name type="scientific">Mycobacterium colombiense</name>
    <dbReference type="NCBI Taxonomy" id="339268"/>
    <lineage>
        <taxon>Bacteria</taxon>
        <taxon>Bacillati</taxon>
        <taxon>Actinomycetota</taxon>
        <taxon>Actinomycetes</taxon>
        <taxon>Mycobacteriales</taxon>
        <taxon>Mycobacteriaceae</taxon>
        <taxon>Mycobacterium</taxon>
        <taxon>Mycobacterium avium complex (MAC)</taxon>
    </lineage>
</organism>
<evidence type="ECO:0000256" key="6">
    <source>
        <dbReference type="ARBA" id="ARBA00022840"/>
    </source>
</evidence>
<evidence type="ECO:0000256" key="3">
    <source>
        <dbReference type="ARBA" id="ARBA00022448"/>
    </source>
</evidence>
<proteinExistence type="inferred from homology"/>
<feature type="domain" description="ABC transporter" evidence="8">
    <location>
        <begin position="9"/>
        <end position="253"/>
    </location>
</feature>
<keyword evidence="5" id="KW-0547">Nucleotide-binding</keyword>
<dbReference type="PROSITE" id="PS00211">
    <property type="entry name" value="ABC_TRANSPORTER_1"/>
    <property type="match status" value="2"/>
</dbReference>
<gene>
    <name evidence="9" type="ORF">DQP57_17305</name>
</gene>
<dbReference type="OrthoDB" id="8036461at2"/>
<reference evidence="9 10" key="1">
    <citation type="submission" date="2018-06" db="EMBL/GenBank/DDBJ databases">
        <title>NTM in soil in Japan.</title>
        <authorList>
            <person name="Ohya K."/>
        </authorList>
    </citation>
    <scope>NUCLEOTIDE SEQUENCE [LARGE SCALE GENOMIC DNA]</scope>
    <source>
        <strain evidence="9 10">GF28</strain>
    </source>
</reference>
<evidence type="ECO:0000256" key="2">
    <source>
        <dbReference type="ARBA" id="ARBA00005417"/>
    </source>
</evidence>
<dbReference type="PROSITE" id="PS50893">
    <property type="entry name" value="ABC_TRANSPORTER_2"/>
    <property type="match status" value="2"/>
</dbReference>
<name>A0A329LM28_9MYCO</name>
<dbReference type="InterPro" id="IPR003593">
    <property type="entry name" value="AAA+_ATPase"/>
</dbReference>
<evidence type="ECO:0000313" key="9">
    <source>
        <dbReference type="EMBL" id="RAV08300.1"/>
    </source>
</evidence>
<evidence type="ECO:0000313" key="10">
    <source>
        <dbReference type="Proteomes" id="UP000250915"/>
    </source>
</evidence>
<dbReference type="InterPro" id="IPR017871">
    <property type="entry name" value="ABC_transporter-like_CS"/>
</dbReference>
<dbReference type="AlphaFoldDB" id="A0A329LM28"/>
<dbReference type="RefSeq" id="WP_112634082.1">
    <property type="nucleotide sequence ID" value="NZ_QMEV01000039.1"/>
</dbReference>
<keyword evidence="7" id="KW-0472">Membrane</keyword>
<keyword evidence="6 9" id="KW-0067">ATP-binding</keyword>
<protein>
    <submittedName>
        <fullName evidence="9">ABC transporter ATP-binding protein</fullName>
    </submittedName>
</protein>
<dbReference type="InterPro" id="IPR050388">
    <property type="entry name" value="ABC_Ni/Peptide_Import"/>
</dbReference>
<dbReference type="GO" id="GO:0005524">
    <property type="term" value="F:ATP binding"/>
    <property type="evidence" value="ECO:0007669"/>
    <property type="project" value="UniProtKB-KW"/>
</dbReference>
<dbReference type="GO" id="GO:0005886">
    <property type="term" value="C:plasma membrane"/>
    <property type="evidence" value="ECO:0007669"/>
    <property type="project" value="UniProtKB-SubCell"/>
</dbReference>
<dbReference type="EMBL" id="QMEV01000039">
    <property type="protein sequence ID" value="RAV08300.1"/>
    <property type="molecule type" value="Genomic_DNA"/>
</dbReference>
<dbReference type="InterPro" id="IPR013563">
    <property type="entry name" value="Oligopep_ABC_C"/>
</dbReference>
<comment type="caution">
    <text evidence="9">The sequence shown here is derived from an EMBL/GenBank/DDBJ whole genome shotgun (WGS) entry which is preliminary data.</text>
</comment>
<dbReference type="SUPFAM" id="SSF52540">
    <property type="entry name" value="P-loop containing nucleoside triphosphate hydrolases"/>
    <property type="match status" value="2"/>
</dbReference>